<protein>
    <submittedName>
        <fullName evidence="5">Peroxiredoxin (Alkyl hydroperoxide reductase subunit C)</fullName>
        <ecNumber evidence="5">1.11.1.24</ecNumber>
    </submittedName>
</protein>
<dbReference type="GO" id="GO:0140824">
    <property type="term" value="F:thioredoxin-dependent peroxiredoxin activity"/>
    <property type="evidence" value="ECO:0007669"/>
    <property type="project" value="UniProtKB-EC"/>
</dbReference>
<keyword evidence="5" id="KW-0575">Peroxidase</keyword>
<dbReference type="EC" id="1.11.1.24" evidence="5"/>
<dbReference type="EMBL" id="JAFBDT010000001">
    <property type="protein sequence ID" value="MBM7560800.1"/>
    <property type="molecule type" value="Genomic_DNA"/>
</dbReference>
<keyword evidence="2 5" id="KW-0560">Oxidoreductase</keyword>
<evidence type="ECO:0000256" key="2">
    <source>
        <dbReference type="ARBA" id="ARBA00023002"/>
    </source>
</evidence>
<comment type="caution">
    <text evidence="5">The sequence shown here is derived from an EMBL/GenBank/DDBJ whole genome shotgun (WGS) entry which is preliminary data.</text>
</comment>
<dbReference type="InterPro" id="IPR000866">
    <property type="entry name" value="AhpC/TSA"/>
</dbReference>
<dbReference type="Proteomes" id="UP000767854">
    <property type="component" value="Unassembled WGS sequence"/>
</dbReference>
<name>A0ABS2MN22_9FIRM</name>
<dbReference type="InterPro" id="IPR050217">
    <property type="entry name" value="Peroxiredoxin"/>
</dbReference>
<gene>
    <name evidence="5" type="ORF">JOC49_000309</name>
</gene>
<sequence length="81" mass="9070">MPTDFKPGCARPKSTLVKPEESNDTILNEVKEVKSMIKVGAPAPDFELAGYFQGGFKNFKLSEFKGKWVVLCFYPGDFTFV</sequence>
<keyword evidence="6" id="KW-1185">Reference proteome</keyword>
<organism evidence="5 6">
    <name type="scientific">Fusibacter tunisiensis</name>
    <dbReference type="NCBI Taxonomy" id="1008308"/>
    <lineage>
        <taxon>Bacteria</taxon>
        <taxon>Bacillati</taxon>
        <taxon>Bacillota</taxon>
        <taxon>Clostridia</taxon>
        <taxon>Eubacteriales</taxon>
        <taxon>Eubacteriales Family XII. Incertae Sedis</taxon>
        <taxon>Fusibacter</taxon>
    </lineage>
</organism>
<reference evidence="5 6" key="1">
    <citation type="submission" date="2021-01" db="EMBL/GenBank/DDBJ databases">
        <title>Genomic Encyclopedia of Type Strains, Phase IV (KMG-IV): sequencing the most valuable type-strain genomes for metagenomic binning, comparative biology and taxonomic classification.</title>
        <authorList>
            <person name="Goeker M."/>
        </authorList>
    </citation>
    <scope>NUCLEOTIDE SEQUENCE [LARGE SCALE GENOMIC DNA]</scope>
    <source>
        <strain evidence="5 6">DSM 24436</strain>
    </source>
</reference>
<evidence type="ECO:0000313" key="5">
    <source>
        <dbReference type="EMBL" id="MBM7560800.1"/>
    </source>
</evidence>
<evidence type="ECO:0000313" key="6">
    <source>
        <dbReference type="Proteomes" id="UP000767854"/>
    </source>
</evidence>
<dbReference type="PANTHER" id="PTHR10681">
    <property type="entry name" value="THIOREDOXIN PEROXIDASE"/>
    <property type="match status" value="1"/>
</dbReference>
<comment type="similarity">
    <text evidence="1">Belongs to the peroxiredoxin family. AhpC/Prx1 subfamily.</text>
</comment>
<dbReference type="Gene3D" id="3.40.30.10">
    <property type="entry name" value="Glutaredoxin"/>
    <property type="match status" value="1"/>
</dbReference>
<evidence type="ECO:0000256" key="3">
    <source>
        <dbReference type="ARBA" id="ARBA00037420"/>
    </source>
</evidence>
<accession>A0ABS2MN22</accession>
<feature type="domain" description="Alkyl hydroperoxide reductase subunit C/ Thiol specific antioxidant" evidence="4">
    <location>
        <begin position="39"/>
        <end position="81"/>
    </location>
</feature>
<proteinExistence type="inferred from homology"/>
<comment type="function">
    <text evidence="3">Thiol-specific peroxidase that catalyzes the reduction of hydrogen peroxide and organic hydroperoxides to water and alcohols, respectively. Plays a role in cell protection against oxidative stress by detoxifying peroxides.</text>
</comment>
<dbReference type="SUPFAM" id="SSF52833">
    <property type="entry name" value="Thioredoxin-like"/>
    <property type="match status" value="1"/>
</dbReference>
<dbReference type="InterPro" id="IPR036249">
    <property type="entry name" value="Thioredoxin-like_sf"/>
</dbReference>
<evidence type="ECO:0000256" key="1">
    <source>
        <dbReference type="ARBA" id="ARBA00009796"/>
    </source>
</evidence>
<dbReference type="PANTHER" id="PTHR10681:SF128">
    <property type="entry name" value="THIOREDOXIN-DEPENDENT PEROXIDE REDUCTASE, MITOCHONDRIAL"/>
    <property type="match status" value="1"/>
</dbReference>
<dbReference type="Pfam" id="PF00578">
    <property type="entry name" value="AhpC-TSA"/>
    <property type="match status" value="1"/>
</dbReference>
<evidence type="ECO:0000259" key="4">
    <source>
        <dbReference type="Pfam" id="PF00578"/>
    </source>
</evidence>